<accession>A0A0R1K6J3</accession>
<gene>
    <name evidence="2" type="ORF">FD03_GL001594</name>
</gene>
<reference evidence="2 3" key="1">
    <citation type="journal article" date="2015" name="Genome Announc.">
        <title>Expanding the biotechnology potential of lactobacilli through comparative genomics of 213 strains and associated genera.</title>
        <authorList>
            <person name="Sun Z."/>
            <person name="Harris H.M."/>
            <person name="McCann A."/>
            <person name="Guo C."/>
            <person name="Argimon S."/>
            <person name="Zhang W."/>
            <person name="Yang X."/>
            <person name="Jeffery I.B."/>
            <person name="Cooney J.C."/>
            <person name="Kagawa T.F."/>
            <person name="Liu W."/>
            <person name="Song Y."/>
            <person name="Salvetti E."/>
            <person name="Wrobel A."/>
            <person name="Rasinkangas P."/>
            <person name="Parkhill J."/>
            <person name="Rea M.C."/>
            <person name="O'Sullivan O."/>
            <person name="Ritari J."/>
            <person name="Douillard F.P."/>
            <person name="Paul Ross R."/>
            <person name="Yang R."/>
            <person name="Briner A.E."/>
            <person name="Felis G.E."/>
            <person name="de Vos W.M."/>
            <person name="Barrangou R."/>
            <person name="Klaenhammer T.R."/>
            <person name="Caufield P.W."/>
            <person name="Cui Y."/>
            <person name="Zhang H."/>
            <person name="O'Toole P.W."/>
        </authorList>
    </citation>
    <scope>NUCLEOTIDE SEQUENCE [LARGE SCALE GENOMIC DNA]</scope>
    <source>
        <strain evidence="2 3">DSM 19682</strain>
    </source>
</reference>
<dbReference type="Proteomes" id="UP000051248">
    <property type="component" value="Unassembled WGS sequence"/>
</dbReference>
<organism evidence="2 3">
    <name type="scientific">Companilactobacillus nodensis DSM 19682 = JCM 14932 = NBRC 107160</name>
    <dbReference type="NCBI Taxonomy" id="1423775"/>
    <lineage>
        <taxon>Bacteria</taxon>
        <taxon>Bacillati</taxon>
        <taxon>Bacillota</taxon>
        <taxon>Bacilli</taxon>
        <taxon>Lactobacillales</taxon>
        <taxon>Lactobacillaceae</taxon>
        <taxon>Companilactobacillus</taxon>
    </lineage>
</organism>
<dbReference type="SUPFAM" id="SSF49503">
    <property type="entry name" value="Cupredoxins"/>
    <property type="match status" value="1"/>
</dbReference>
<proteinExistence type="predicted"/>
<dbReference type="eggNOG" id="COG4633">
    <property type="taxonomic scope" value="Bacteria"/>
</dbReference>
<dbReference type="EMBL" id="AZDZ01000019">
    <property type="protein sequence ID" value="KRK79229.1"/>
    <property type="molecule type" value="Genomic_DNA"/>
</dbReference>
<dbReference type="InterPro" id="IPR028096">
    <property type="entry name" value="EfeO_Cupredoxin"/>
</dbReference>
<dbReference type="Pfam" id="PF13473">
    <property type="entry name" value="Cupredoxin_1"/>
    <property type="match status" value="1"/>
</dbReference>
<evidence type="ECO:0000313" key="2">
    <source>
        <dbReference type="EMBL" id="KRK79229.1"/>
    </source>
</evidence>
<sequence>MNIMNENTQEVKVEVAGGYKPNVVNLKQGVPAKISFTRTNEQGCLEVVHSKELGFEEDLPIDVTKTVDVPTDKAGEYDFSCGMDMMFGKVVIS</sequence>
<feature type="domain" description="EfeO-type cupredoxin-like" evidence="1">
    <location>
        <begin position="6"/>
        <end position="92"/>
    </location>
</feature>
<name>A0A0R1K6J3_9LACO</name>
<dbReference type="STRING" id="1423775.FD03_GL001594"/>
<evidence type="ECO:0000313" key="3">
    <source>
        <dbReference type="Proteomes" id="UP000051248"/>
    </source>
</evidence>
<dbReference type="Gene3D" id="2.60.40.420">
    <property type="entry name" value="Cupredoxins - blue copper proteins"/>
    <property type="match status" value="1"/>
</dbReference>
<dbReference type="InterPro" id="IPR008972">
    <property type="entry name" value="Cupredoxin"/>
</dbReference>
<comment type="caution">
    <text evidence="2">The sequence shown here is derived from an EMBL/GenBank/DDBJ whole genome shotgun (WGS) entry which is preliminary data.</text>
</comment>
<protein>
    <recommendedName>
        <fullName evidence="1">EfeO-type cupredoxin-like domain-containing protein</fullName>
    </recommendedName>
</protein>
<dbReference type="AlphaFoldDB" id="A0A0R1K6J3"/>
<dbReference type="PATRIC" id="fig|1423775.4.peg.1625"/>
<evidence type="ECO:0000259" key="1">
    <source>
        <dbReference type="Pfam" id="PF13473"/>
    </source>
</evidence>
<keyword evidence="3" id="KW-1185">Reference proteome</keyword>